<comment type="caution">
    <text evidence="3">The sequence shown here is derived from an EMBL/GenBank/DDBJ whole genome shotgun (WGS) entry which is preliminary data.</text>
</comment>
<evidence type="ECO:0000256" key="2">
    <source>
        <dbReference type="SAM" id="SignalP"/>
    </source>
</evidence>
<feature type="chain" id="PRO_5047535497" description="YD repeat-containing protein" evidence="2">
    <location>
        <begin position="23"/>
        <end position="226"/>
    </location>
</feature>
<keyword evidence="2" id="KW-0732">Signal</keyword>
<protein>
    <recommendedName>
        <fullName evidence="5">YD repeat-containing protein</fullName>
    </recommendedName>
</protein>
<reference evidence="3 4" key="1">
    <citation type="journal article" date="2014" name="Int. J. Syst. Evol. Microbiol.">
        <title>Fulvimonas yonginensis sp. nov., isolated from greenhouse soil, and emended description of the genus Fulvimonas.</title>
        <authorList>
            <person name="Ahn J.H."/>
            <person name="Kim S.J."/>
            <person name="Weon H.Y."/>
            <person name="Hong S.B."/>
            <person name="Seok S.J."/>
            <person name="Kwon S.W."/>
        </authorList>
    </citation>
    <scope>NUCLEOTIDE SEQUENCE [LARGE SCALE GENOMIC DNA]</scope>
    <source>
        <strain evidence="3 4">KACC 16952</strain>
    </source>
</reference>
<keyword evidence="4" id="KW-1185">Reference proteome</keyword>
<sequence>MRLSIVPLLGLACLLASPPSPAGVRHGASVHRTHAGGIARTHGTLATGPDGRRAWHAGGTTVGGDGSVSHVRAGGVSGPDGRAVGGRRTTVGNDGTIARRSGYVVQGANGGTMQGGRRVQRGPDGTLQAGYAASGQRADGGSYSRSGSRTRTADGERMASRQTLASGARGSYQGSTTRAGGTLSHDSSISGATGNSYQGQTSYTRGEGLSHTGTCTDAQGHTFDCR</sequence>
<organism evidence="3 4">
    <name type="scientific">Fulvimonas yonginensis</name>
    <dbReference type="NCBI Taxonomy" id="1495200"/>
    <lineage>
        <taxon>Bacteria</taxon>
        <taxon>Pseudomonadati</taxon>
        <taxon>Pseudomonadota</taxon>
        <taxon>Gammaproteobacteria</taxon>
        <taxon>Lysobacterales</taxon>
        <taxon>Rhodanobacteraceae</taxon>
        <taxon>Fulvimonas</taxon>
    </lineage>
</organism>
<dbReference type="EMBL" id="JBBBNY010000004">
    <property type="protein sequence ID" value="MEI7036837.1"/>
    <property type="molecule type" value="Genomic_DNA"/>
</dbReference>
<evidence type="ECO:0000313" key="4">
    <source>
        <dbReference type="Proteomes" id="UP001381174"/>
    </source>
</evidence>
<evidence type="ECO:0000313" key="3">
    <source>
        <dbReference type="EMBL" id="MEI7036837.1"/>
    </source>
</evidence>
<feature type="compositionally biased region" description="Low complexity" evidence="1">
    <location>
        <begin position="140"/>
        <end position="150"/>
    </location>
</feature>
<evidence type="ECO:0008006" key="5">
    <source>
        <dbReference type="Google" id="ProtNLM"/>
    </source>
</evidence>
<dbReference type="Proteomes" id="UP001381174">
    <property type="component" value="Unassembled WGS sequence"/>
</dbReference>
<proteinExistence type="predicted"/>
<name>A0ABU8JCP5_9GAMM</name>
<feature type="region of interest" description="Disordered" evidence="1">
    <location>
        <begin position="75"/>
        <end position="94"/>
    </location>
</feature>
<dbReference type="RefSeq" id="WP_336807458.1">
    <property type="nucleotide sequence ID" value="NZ_JBBBNY010000004.1"/>
</dbReference>
<feature type="compositionally biased region" description="Polar residues" evidence="1">
    <location>
        <begin position="172"/>
        <end position="204"/>
    </location>
</feature>
<feature type="region of interest" description="Disordered" evidence="1">
    <location>
        <begin position="106"/>
        <end position="216"/>
    </location>
</feature>
<gene>
    <name evidence="3" type="ORF">WAT24_08710</name>
</gene>
<evidence type="ECO:0000256" key="1">
    <source>
        <dbReference type="SAM" id="MobiDB-lite"/>
    </source>
</evidence>
<accession>A0ABU8JCP5</accession>
<feature type="signal peptide" evidence="2">
    <location>
        <begin position="1"/>
        <end position="22"/>
    </location>
</feature>